<dbReference type="STRING" id="86049.A0A1C1CG38"/>
<keyword evidence="6 12" id="KW-0808">Transferase</keyword>
<evidence type="ECO:0000259" key="11">
    <source>
        <dbReference type="Pfam" id="PF00155"/>
    </source>
</evidence>
<comment type="pathway">
    <text evidence="2">Lipid metabolism; sphingolipid metabolism.</text>
</comment>
<keyword evidence="7" id="KW-0663">Pyridoxal phosphate</keyword>
<dbReference type="PANTHER" id="PTHR13693:SF2">
    <property type="entry name" value="SERINE PALMITOYLTRANSFERASE 1"/>
    <property type="match status" value="1"/>
</dbReference>
<comment type="cofactor">
    <cofactor evidence="1">
        <name>pyridoxal 5'-phosphate</name>
        <dbReference type="ChEBI" id="CHEBI:597326"/>
    </cofactor>
</comment>
<reference evidence="13" key="1">
    <citation type="submission" date="2015-07" db="EMBL/GenBank/DDBJ databases">
        <authorList>
            <person name="Teixeira M.M."/>
            <person name="Souza R.C."/>
            <person name="Almeida L.G."/>
            <person name="Vicente V.A."/>
            <person name="de Hoog S."/>
            <person name="Bocca A.L."/>
            <person name="de Almeida S.R."/>
            <person name="Vasconcelos A.T."/>
            <person name="Felipe M.S."/>
        </authorList>
    </citation>
    <scope>NUCLEOTIDE SEQUENCE [LARGE SCALE GENOMIC DNA]</scope>
    <source>
        <strain evidence="13">KSF</strain>
    </source>
</reference>
<dbReference type="Gene3D" id="3.90.1150.10">
    <property type="entry name" value="Aspartate Aminotransferase, domain 1"/>
    <property type="match status" value="1"/>
</dbReference>
<sequence>MDPHDAQEYVTNIASTAAEQFQRIPGSAIFLRYVQSSYQNDPIRSAVELFLVLFAIRYLLAPKYSTKQNYVKLSEEEIDDLVDEWTPEPLVAKTTPFEEAELEKRPVIVGPSGPRSKLANGRTVMNLASYNFYNFISNETLKERAIQTLRTYGVGPCGPPGFYGTQDVHMKIEADIAAFLGTTACIIYAQAFSTISSVIPAFSKRGDIIVADKAVNYAIRKGIQISRSAVRWYEHNDMEDLQRVLARVTKEQAKKPLTRRFIITEGLFENTGDMVDLPKIVSSAEEVAGCANPAMQIELKLKYKFRLILDETWSFGVLGRTGRGVTEHQHVDAAEVDMIVGAMAGPLAAAGGFCAGSDEVVEHQRLSAASYTFSAALPAISAVTASETLMMLQTQPDLFIQLKENIKAMWQQIDPRSDWVSCTSAPENPIMLLVLKPEVISSRRLSVEDQQQLLQDVVDECLSQNVLITRVKTLPAGPSGAKTDIYTPSPALKVCLTIGLTKKEIEKAGVTIRHAITKIMTRKR</sequence>
<dbReference type="GO" id="GO:0005783">
    <property type="term" value="C:endoplasmic reticulum"/>
    <property type="evidence" value="ECO:0007669"/>
    <property type="project" value="TreeGrafter"/>
</dbReference>
<keyword evidence="10" id="KW-0012">Acyltransferase</keyword>
<dbReference type="AlphaFoldDB" id="A0A1C1CG38"/>
<dbReference type="Gene3D" id="3.40.640.10">
    <property type="entry name" value="Type I PLP-dependent aspartate aminotransferase-like (Major domain)"/>
    <property type="match status" value="1"/>
</dbReference>
<dbReference type="PANTHER" id="PTHR13693">
    <property type="entry name" value="CLASS II AMINOTRANSFERASE/8-AMINO-7-OXONONANOATE SYNTHASE"/>
    <property type="match status" value="1"/>
</dbReference>
<feature type="domain" description="Aminotransferase class I/classII large" evidence="11">
    <location>
        <begin position="123"/>
        <end position="508"/>
    </location>
</feature>
<evidence type="ECO:0000313" key="13">
    <source>
        <dbReference type="Proteomes" id="UP000094526"/>
    </source>
</evidence>
<evidence type="ECO:0000256" key="1">
    <source>
        <dbReference type="ARBA" id="ARBA00001933"/>
    </source>
</evidence>
<dbReference type="GO" id="GO:0004758">
    <property type="term" value="F:serine C-palmitoyltransferase activity"/>
    <property type="evidence" value="ECO:0007669"/>
    <property type="project" value="TreeGrafter"/>
</dbReference>
<dbReference type="InterPro" id="IPR015424">
    <property type="entry name" value="PyrdxlP-dep_Trfase"/>
</dbReference>
<protein>
    <recommendedName>
        <fullName evidence="5">serine C-palmitoyltransferase</fullName>
        <ecNumber evidence="5">2.3.1.50</ecNumber>
    </recommendedName>
</protein>
<dbReference type="SUPFAM" id="SSF53383">
    <property type="entry name" value="PLP-dependent transferases"/>
    <property type="match status" value="1"/>
</dbReference>
<dbReference type="VEuPathDB" id="FungiDB:CLCR_03416"/>
<keyword evidence="13" id="KW-1185">Reference proteome</keyword>
<evidence type="ECO:0000256" key="8">
    <source>
        <dbReference type="ARBA" id="ARBA00022919"/>
    </source>
</evidence>
<dbReference type="Pfam" id="PF00155">
    <property type="entry name" value="Aminotran_1_2"/>
    <property type="match status" value="1"/>
</dbReference>
<organism evidence="12 13">
    <name type="scientific">Cladophialophora carrionii</name>
    <dbReference type="NCBI Taxonomy" id="86049"/>
    <lineage>
        <taxon>Eukaryota</taxon>
        <taxon>Fungi</taxon>
        <taxon>Dikarya</taxon>
        <taxon>Ascomycota</taxon>
        <taxon>Pezizomycotina</taxon>
        <taxon>Eurotiomycetes</taxon>
        <taxon>Chaetothyriomycetidae</taxon>
        <taxon>Chaetothyriales</taxon>
        <taxon>Herpotrichiellaceae</taxon>
        <taxon>Cladophialophora</taxon>
    </lineage>
</organism>
<evidence type="ECO:0000256" key="9">
    <source>
        <dbReference type="ARBA" id="ARBA00023098"/>
    </source>
</evidence>
<keyword evidence="9" id="KW-0443">Lipid metabolism</keyword>
<evidence type="ECO:0000256" key="5">
    <source>
        <dbReference type="ARBA" id="ARBA00013220"/>
    </source>
</evidence>
<dbReference type="EC" id="2.3.1.50" evidence="5"/>
<dbReference type="OrthoDB" id="3168162at2759"/>
<dbReference type="VEuPathDB" id="FungiDB:G647_01957"/>
<comment type="similarity">
    <text evidence="4">Belongs to the class-II pyridoxal-phosphate-dependent aminotransferase family.</text>
</comment>
<keyword evidence="8" id="KW-0746">Sphingolipid metabolism</keyword>
<evidence type="ECO:0000256" key="6">
    <source>
        <dbReference type="ARBA" id="ARBA00022679"/>
    </source>
</evidence>
<evidence type="ECO:0000256" key="7">
    <source>
        <dbReference type="ARBA" id="ARBA00022898"/>
    </source>
</evidence>
<dbReference type="InterPro" id="IPR004839">
    <property type="entry name" value="Aminotransferase_I/II_large"/>
</dbReference>
<comment type="pathway">
    <text evidence="3">Sphingolipid metabolism.</text>
</comment>
<dbReference type="GO" id="GO:0016020">
    <property type="term" value="C:membrane"/>
    <property type="evidence" value="ECO:0007669"/>
    <property type="project" value="GOC"/>
</dbReference>
<evidence type="ECO:0000256" key="10">
    <source>
        <dbReference type="ARBA" id="ARBA00023315"/>
    </source>
</evidence>
<dbReference type="eggNOG" id="KOG1358">
    <property type="taxonomic scope" value="Eukaryota"/>
</dbReference>
<dbReference type="GO" id="GO:0046513">
    <property type="term" value="P:ceramide biosynthetic process"/>
    <property type="evidence" value="ECO:0007669"/>
    <property type="project" value="TreeGrafter"/>
</dbReference>
<dbReference type="InterPro" id="IPR015421">
    <property type="entry name" value="PyrdxlP-dep_Trfase_major"/>
</dbReference>
<accession>A0A1C1CG38</accession>
<dbReference type="InterPro" id="IPR015422">
    <property type="entry name" value="PyrdxlP-dep_Trfase_small"/>
</dbReference>
<proteinExistence type="inferred from homology"/>
<evidence type="ECO:0000313" key="12">
    <source>
        <dbReference type="EMBL" id="OCT47421.1"/>
    </source>
</evidence>
<dbReference type="EMBL" id="LGRB01000013">
    <property type="protein sequence ID" value="OCT47421.1"/>
    <property type="molecule type" value="Genomic_DNA"/>
</dbReference>
<dbReference type="Proteomes" id="UP000094526">
    <property type="component" value="Unassembled WGS sequence"/>
</dbReference>
<dbReference type="GO" id="GO:0030170">
    <property type="term" value="F:pyridoxal phosphate binding"/>
    <property type="evidence" value="ECO:0007669"/>
    <property type="project" value="InterPro"/>
</dbReference>
<gene>
    <name evidence="12" type="primary">lcb1</name>
    <name evidence="12" type="ORF">CLCR_03416</name>
</gene>
<dbReference type="InterPro" id="IPR050087">
    <property type="entry name" value="AON_synthase_class-II"/>
</dbReference>
<comment type="caution">
    <text evidence="12">The sequence shown here is derived from an EMBL/GenBank/DDBJ whole genome shotgun (WGS) entry which is preliminary data.</text>
</comment>
<name>A0A1C1CG38_9EURO</name>
<dbReference type="FunFam" id="3.40.640.10:FF:000059">
    <property type="entry name" value="Serine palmitoyl CoA transferase subunit LcbA"/>
    <property type="match status" value="1"/>
</dbReference>
<evidence type="ECO:0000256" key="4">
    <source>
        <dbReference type="ARBA" id="ARBA00008392"/>
    </source>
</evidence>
<evidence type="ECO:0000256" key="3">
    <source>
        <dbReference type="ARBA" id="ARBA00004991"/>
    </source>
</evidence>
<dbReference type="GO" id="GO:0046512">
    <property type="term" value="P:sphingosine biosynthetic process"/>
    <property type="evidence" value="ECO:0007669"/>
    <property type="project" value="TreeGrafter"/>
</dbReference>
<evidence type="ECO:0000256" key="2">
    <source>
        <dbReference type="ARBA" id="ARBA00004760"/>
    </source>
</evidence>